<keyword evidence="2" id="KW-1185">Reference proteome</keyword>
<gene>
    <name evidence="1" type="ORF">HPB49_020455</name>
</gene>
<reference evidence="1" key="1">
    <citation type="submission" date="2020-05" db="EMBL/GenBank/DDBJ databases">
        <title>Large-scale comparative analyses of tick genomes elucidate their genetic diversity and vector capacities.</title>
        <authorList>
            <person name="Jia N."/>
            <person name="Wang J."/>
            <person name="Shi W."/>
            <person name="Du L."/>
            <person name="Sun Y."/>
            <person name="Zhan W."/>
            <person name="Jiang J."/>
            <person name="Wang Q."/>
            <person name="Zhang B."/>
            <person name="Ji P."/>
            <person name="Sakyi L.B."/>
            <person name="Cui X."/>
            <person name="Yuan T."/>
            <person name="Jiang B."/>
            <person name="Yang W."/>
            <person name="Lam T.T.-Y."/>
            <person name="Chang Q."/>
            <person name="Ding S."/>
            <person name="Wang X."/>
            <person name="Zhu J."/>
            <person name="Ruan X."/>
            <person name="Zhao L."/>
            <person name="Wei J."/>
            <person name="Que T."/>
            <person name="Du C."/>
            <person name="Cheng J."/>
            <person name="Dai P."/>
            <person name="Han X."/>
            <person name="Huang E."/>
            <person name="Gao Y."/>
            <person name="Liu J."/>
            <person name="Shao H."/>
            <person name="Ye R."/>
            <person name="Li L."/>
            <person name="Wei W."/>
            <person name="Wang X."/>
            <person name="Wang C."/>
            <person name="Yang T."/>
            <person name="Huo Q."/>
            <person name="Li W."/>
            <person name="Guo W."/>
            <person name="Chen H."/>
            <person name="Zhou L."/>
            <person name="Ni X."/>
            <person name="Tian J."/>
            <person name="Zhou Y."/>
            <person name="Sheng Y."/>
            <person name="Liu T."/>
            <person name="Pan Y."/>
            <person name="Xia L."/>
            <person name="Li J."/>
            <person name="Zhao F."/>
            <person name="Cao W."/>
        </authorList>
    </citation>
    <scope>NUCLEOTIDE SEQUENCE</scope>
    <source>
        <strain evidence="1">Dsil-2018</strain>
    </source>
</reference>
<evidence type="ECO:0000313" key="1">
    <source>
        <dbReference type="EMBL" id="KAH7980957.1"/>
    </source>
</evidence>
<organism evidence="1 2">
    <name type="scientific">Dermacentor silvarum</name>
    <name type="common">Tick</name>
    <dbReference type="NCBI Taxonomy" id="543639"/>
    <lineage>
        <taxon>Eukaryota</taxon>
        <taxon>Metazoa</taxon>
        <taxon>Ecdysozoa</taxon>
        <taxon>Arthropoda</taxon>
        <taxon>Chelicerata</taxon>
        <taxon>Arachnida</taxon>
        <taxon>Acari</taxon>
        <taxon>Parasitiformes</taxon>
        <taxon>Ixodida</taxon>
        <taxon>Ixodoidea</taxon>
        <taxon>Ixodidae</taxon>
        <taxon>Rhipicephalinae</taxon>
        <taxon>Dermacentor</taxon>
    </lineage>
</organism>
<accession>A0ACB8E2G7</accession>
<dbReference type="Proteomes" id="UP000821865">
    <property type="component" value="Chromosome 1"/>
</dbReference>
<evidence type="ECO:0000313" key="2">
    <source>
        <dbReference type="Proteomes" id="UP000821865"/>
    </source>
</evidence>
<protein>
    <submittedName>
        <fullName evidence="1">Uncharacterized protein</fullName>
    </submittedName>
</protein>
<dbReference type="EMBL" id="CM023470">
    <property type="protein sequence ID" value="KAH7980957.1"/>
    <property type="molecule type" value="Genomic_DNA"/>
</dbReference>
<name>A0ACB8E2G7_DERSI</name>
<proteinExistence type="predicted"/>
<comment type="caution">
    <text evidence="1">The sequence shown here is derived from an EMBL/GenBank/DDBJ whole genome shotgun (WGS) entry which is preliminary data.</text>
</comment>
<sequence>MRRHCHGHAAASTEERCYRRFSAQKLGTLACRYHPGDVRVLANDPTTACRKRTLCFRDGLSLVQIPPGELLSSLGLTYLLSEAELRSIVIRILPEGNIALLTCQNPSVNTKFLAADPLTVPNFQLAARIYQATPPNTCRGVIHDITPKISSAVLMGNLWDPDSGILTARMMGFTHTALHNVLWIAHSAQGELWGCDGALCPIQASDTILHRLLGLGHPADVCPNTEVIKSLTCGLTLDSQNQPPTCRMGCPHCGAYQHAGDPRWEVRVTADRVLRQTEYARRLRLRVPAKDLQNEVQPSSQQQFIPLTTSLTQAAFVADSYTSTAKHRQNKSASQAS</sequence>